<sequence>MTCFCRYFPLIFPQPAFSPTETSLFRDSARTPPGCLLNSSFGVSWFLLIAPTAVPMSLTCSCRSKCRDSAAEYHLQMYYSRSELTGSNKCCRGPLNWR</sequence>
<dbReference type="Proteomes" id="UP000800093">
    <property type="component" value="Unassembled WGS sequence"/>
</dbReference>
<dbReference type="AlphaFoldDB" id="A0A9P4N5W6"/>
<accession>A0A9P4N5W6</accession>
<organism evidence="1 2">
    <name type="scientific">Lojkania enalia</name>
    <dbReference type="NCBI Taxonomy" id="147567"/>
    <lineage>
        <taxon>Eukaryota</taxon>
        <taxon>Fungi</taxon>
        <taxon>Dikarya</taxon>
        <taxon>Ascomycota</taxon>
        <taxon>Pezizomycotina</taxon>
        <taxon>Dothideomycetes</taxon>
        <taxon>Pleosporomycetidae</taxon>
        <taxon>Pleosporales</taxon>
        <taxon>Pleosporales incertae sedis</taxon>
        <taxon>Lojkania</taxon>
    </lineage>
</organism>
<protein>
    <submittedName>
        <fullName evidence="1">Uncharacterized protein</fullName>
    </submittedName>
</protein>
<keyword evidence="2" id="KW-1185">Reference proteome</keyword>
<dbReference type="EMBL" id="ML986596">
    <property type="protein sequence ID" value="KAF2266653.1"/>
    <property type="molecule type" value="Genomic_DNA"/>
</dbReference>
<name>A0A9P4N5W6_9PLEO</name>
<comment type="caution">
    <text evidence="1">The sequence shown here is derived from an EMBL/GenBank/DDBJ whole genome shotgun (WGS) entry which is preliminary data.</text>
</comment>
<evidence type="ECO:0000313" key="2">
    <source>
        <dbReference type="Proteomes" id="UP000800093"/>
    </source>
</evidence>
<gene>
    <name evidence="1" type="ORF">CC78DRAFT_122320</name>
</gene>
<reference evidence="2" key="1">
    <citation type="journal article" date="2020" name="Stud. Mycol.">
        <title>101 Dothideomycetes genomes: A test case for predicting lifestyles and emergence of pathogens.</title>
        <authorList>
            <person name="Haridas S."/>
            <person name="Albert R."/>
            <person name="Binder M."/>
            <person name="Bloem J."/>
            <person name="LaButti K."/>
            <person name="Salamov A."/>
            <person name="Andreopoulos B."/>
            <person name="Baker S."/>
            <person name="Barry K."/>
            <person name="Bills G."/>
            <person name="Bluhm B."/>
            <person name="Cannon C."/>
            <person name="Castanera R."/>
            <person name="Culley D."/>
            <person name="Daum C."/>
            <person name="Ezra D."/>
            <person name="Gonzalez J."/>
            <person name="Henrissat B."/>
            <person name="Kuo A."/>
            <person name="Liang C."/>
            <person name="Lipzen A."/>
            <person name="Lutzoni F."/>
            <person name="Magnuson J."/>
            <person name="Mondo S."/>
            <person name="Nolan M."/>
            <person name="Ohm R."/>
            <person name="Pangilinan J."/>
            <person name="Park H.-J."/>
            <person name="Ramirez L."/>
            <person name="Alfaro M."/>
            <person name="Sun H."/>
            <person name="Tritt A."/>
            <person name="Yoshinaga Y."/>
            <person name="Zwiers L.-H."/>
            <person name="Turgeon B."/>
            <person name="Goodwin S."/>
            <person name="Spatafora J."/>
            <person name="Crous P."/>
            <person name="Grigoriev I."/>
        </authorList>
    </citation>
    <scope>NUCLEOTIDE SEQUENCE [LARGE SCALE GENOMIC DNA]</scope>
    <source>
        <strain evidence="2">CBS 304.66</strain>
    </source>
</reference>
<evidence type="ECO:0000313" key="1">
    <source>
        <dbReference type="EMBL" id="KAF2266653.1"/>
    </source>
</evidence>
<proteinExistence type="predicted"/>